<evidence type="ECO:0000313" key="1">
    <source>
        <dbReference type="EMBL" id="RKO67987.1"/>
    </source>
</evidence>
<keyword evidence="2" id="KW-1185">Reference proteome</keyword>
<organism evidence="1 2">
    <name type="scientific">Desulfofundulus salinus</name>
    <dbReference type="NCBI Taxonomy" id="2419843"/>
    <lineage>
        <taxon>Bacteria</taxon>
        <taxon>Bacillati</taxon>
        <taxon>Bacillota</taxon>
        <taxon>Clostridia</taxon>
        <taxon>Eubacteriales</taxon>
        <taxon>Peptococcaceae</taxon>
        <taxon>Desulfofundulus</taxon>
    </lineage>
</organism>
<reference evidence="1 2" key="1">
    <citation type="submission" date="2018-10" db="EMBL/GenBank/DDBJ databases">
        <authorList>
            <person name="Grouzdev D.S."/>
            <person name="Krutkina M.S."/>
            <person name="Tourova T.P."/>
            <person name="Nazina T.N."/>
        </authorList>
    </citation>
    <scope>NUCLEOTIDE SEQUENCE [LARGE SCALE GENOMIC DNA]</scope>
    <source>
        <strain evidence="1 2">435</strain>
    </source>
</reference>
<name>A0A494X463_9FIRM</name>
<sequence length="68" mass="7542">MRTNLREIVGQVVQTSKQVADSASQLAAQAEQTAAGAKGQELRYFTIPHNRKDMELLKERLLINFGAV</sequence>
<proteinExistence type="predicted"/>
<dbReference type="Gene3D" id="1.10.287.950">
    <property type="entry name" value="Methyl-accepting chemotaxis protein"/>
    <property type="match status" value="1"/>
</dbReference>
<accession>A0A494X463</accession>
<evidence type="ECO:0000313" key="2">
    <source>
        <dbReference type="Proteomes" id="UP000271256"/>
    </source>
</evidence>
<dbReference type="Proteomes" id="UP000271256">
    <property type="component" value="Unassembled WGS sequence"/>
</dbReference>
<dbReference type="AlphaFoldDB" id="A0A494X463"/>
<protein>
    <recommendedName>
        <fullName evidence="3">Methyl-accepting chemotaxis protein</fullName>
    </recommendedName>
</protein>
<gene>
    <name evidence="1" type="ORF">D7024_14265</name>
</gene>
<dbReference type="EMBL" id="RBWE01000001">
    <property type="protein sequence ID" value="RKO67987.1"/>
    <property type="molecule type" value="Genomic_DNA"/>
</dbReference>
<evidence type="ECO:0008006" key="3">
    <source>
        <dbReference type="Google" id="ProtNLM"/>
    </source>
</evidence>
<comment type="caution">
    <text evidence="1">The sequence shown here is derived from an EMBL/GenBank/DDBJ whole genome shotgun (WGS) entry which is preliminary data.</text>
</comment>
<dbReference type="RefSeq" id="WP_121452373.1">
    <property type="nucleotide sequence ID" value="NZ_RBWE01000001.1"/>
</dbReference>